<dbReference type="EMBL" id="JAKNJB010000041">
    <property type="protein sequence ID" value="MCG4528682.1"/>
    <property type="molecule type" value="Genomic_DNA"/>
</dbReference>
<dbReference type="Proteomes" id="UP001204562">
    <property type="component" value="Unassembled WGS sequence"/>
</dbReference>
<reference evidence="2" key="2">
    <citation type="submission" date="2022-06" db="EMBL/GenBank/DDBJ databases">
        <title>Isolation of gut microbiota from human fecal samples.</title>
        <authorList>
            <person name="Pamer E.G."/>
            <person name="Barat B."/>
            <person name="Waligurski E."/>
            <person name="Medina S."/>
            <person name="Paddock L."/>
            <person name="Mostad J."/>
        </authorList>
    </citation>
    <scope>NUCLEOTIDE SEQUENCE</scope>
    <source>
        <strain evidence="2">DFI.9.91</strain>
    </source>
</reference>
<evidence type="ECO:0000313" key="3">
    <source>
        <dbReference type="Proteomes" id="UP001200313"/>
    </source>
</evidence>
<dbReference type="EMBL" id="JANFYS010000055">
    <property type="protein sequence ID" value="MCQ4771805.1"/>
    <property type="molecule type" value="Genomic_DNA"/>
</dbReference>
<dbReference type="RefSeq" id="WP_154666708.1">
    <property type="nucleotide sequence ID" value="NZ_JAKNJB010000041.1"/>
</dbReference>
<protein>
    <submittedName>
        <fullName evidence="2">Uncharacterized protein</fullName>
    </submittedName>
</protein>
<comment type="caution">
    <text evidence="2">The sequence shown here is derived from an EMBL/GenBank/DDBJ whole genome shotgun (WGS) entry which is preliminary data.</text>
</comment>
<accession>A0AAW5JTR4</accession>
<evidence type="ECO:0000313" key="1">
    <source>
        <dbReference type="EMBL" id="MCG4528682.1"/>
    </source>
</evidence>
<keyword evidence="3" id="KW-1185">Reference proteome</keyword>
<organism evidence="2 4">
    <name type="scientific">Intestinimonas massiliensis</name>
    <name type="common">ex Afouda et al. 2020</name>
    <dbReference type="NCBI Taxonomy" id="1673721"/>
    <lineage>
        <taxon>Bacteria</taxon>
        <taxon>Bacillati</taxon>
        <taxon>Bacillota</taxon>
        <taxon>Clostridia</taxon>
        <taxon>Eubacteriales</taxon>
        <taxon>Intestinimonas</taxon>
    </lineage>
</organism>
<dbReference type="Proteomes" id="UP001200313">
    <property type="component" value="Unassembled WGS sequence"/>
</dbReference>
<sequence length="50" mass="5695">MKMRYATPLEAWIHAGGDPLVRNWNTLTAKGSFWQGSLWQAFRLAFGAQL</sequence>
<gene>
    <name evidence="1" type="ORF">L0P79_16685</name>
    <name evidence="2" type="ORF">NE579_15305</name>
</gene>
<evidence type="ECO:0000313" key="4">
    <source>
        <dbReference type="Proteomes" id="UP001204562"/>
    </source>
</evidence>
<reference evidence="1 3" key="1">
    <citation type="submission" date="2022-01" db="EMBL/GenBank/DDBJ databases">
        <title>Collection of gut derived symbiotic bacterial strains cultured from healthy donors.</title>
        <authorList>
            <person name="Lin H."/>
            <person name="Kohout C."/>
            <person name="Waligurski E."/>
            <person name="Pamer E.G."/>
        </authorList>
    </citation>
    <scope>NUCLEOTIDE SEQUENCE [LARGE SCALE GENOMIC DNA]</scope>
    <source>
        <strain evidence="1 3">DFI.3.7</strain>
    </source>
</reference>
<dbReference type="AlphaFoldDB" id="A0AAW5JTR4"/>
<proteinExistence type="predicted"/>
<evidence type="ECO:0000313" key="2">
    <source>
        <dbReference type="EMBL" id="MCQ4771805.1"/>
    </source>
</evidence>
<name>A0AAW5JTR4_9FIRM</name>